<dbReference type="InterPro" id="IPR001647">
    <property type="entry name" value="HTH_TetR"/>
</dbReference>
<name>A0AAU8CNX3_9HYPH</name>
<dbReference type="PRINTS" id="PR00455">
    <property type="entry name" value="HTHTETR"/>
</dbReference>
<dbReference type="EMBL" id="CP159253">
    <property type="protein sequence ID" value="XCG47679.1"/>
    <property type="molecule type" value="Genomic_DNA"/>
</dbReference>
<evidence type="ECO:0000313" key="6">
    <source>
        <dbReference type="EMBL" id="XCG47679.1"/>
    </source>
</evidence>
<accession>A0AAU8CNX3</accession>
<sequence>MGNHASNRSARKRKAILDAATEVFLKSGYLGTNMDEIAARSGVSKQTVYKHFSSKEALFIEIVTSMTDDAGDIVRNEVAELDEGGDVAEYLVDYAYRQLTVVLTPRIMQLRRLVIGEVSRFPELARVLYERGPARALATLAAMFERLAARGMLSIDDPSVAASHFNWLVMSAPLNQAMLLGDEAIPKPAELRRHAAEGVRVFLAAYGRR</sequence>
<protein>
    <submittedName>
        <fullName evidence="6">TetR/AcrR family transcriptional regulator</fullName>
    </submittedName>
</protein>
<evidence type="ECO:0000256" key="1">
    <source>
        <dbReference type="ARBA" id="ARBA00023015"/>
    </source>
</evidence>
<dbReference type="PANTHER" id="PTHR30055">
    <property type="entry name" value="HTH-TYPE TRANSCRIPTIONAL REGULATOR RUTR"/>
    <property type="match status" value="1"/>
</dbReference>
<dbReference type="Pfam" id="PF00440">
    <property type="entry name" value="TetR_N"/>
    <property type="match status" value="1"/>
</dbReference>
<reference evidence="6" key="1">
    <citation type="submission" date="2024-06" db="EMBL/GenBank/DDBJ databases">
        <title>Mesorhizobium karijinii sp. nov., a symbiont of the iconic Swainsona formosa from arid Australia.</title>
        <authorList>
            <person name="Hill Y.J."/>
            <person name="Watkin E.L.J."/>
            <person name="O'Hara G.W."/>
            <person name="Terpolilli J."/>
            <person name="Tye M.L."/>
            <person name="Kohlmeier M.G."/>
        </authorList>
    </citation>
    <scope>NUCLEOTIDE SEQUENCE</scope>
    <source>
        <strain evidence="6">WSM2240</strain>
    </source>
</reference>
<dbReference type="GO" id="GO:0003700">
    <property type="term" value="F:DNA-binding transcription factor activity"/>
    <property type="evidence" value="ECO:0007669"/>
    <property type="project" value="TreeGrafter"/>
</dbReference>
<dbReference type="PANTHER" id="PTHR30055:SF146">
    <property type="entry name" value="HTH-TYPE TRANSCRIPTIONAL DUAL REGULATOR CECR"/>
    <property type="match status" value="1"/>
</dbReference>
<dbReference type="SUPFAM" id="SSF48498">
    <property type="entry name" value="Tetracyclin repressor-like, C-terminal domain"/>
    <property type="match status" value="1"/>
</dbReference>
<evidence type="ECO:0000259" key="5">
    <source>
        <dbReference type="PROSITE" id="PS50977"/>
    </source>
</evidence>
<feature type="DNA-binding region" description="H-T-H motif" evidence="4">
    <location>
        <begin position="33"/>
        <end position="52"/>
    </location>
</feature>
<dbReference type="InterPro" id="IPR036271">
    <property type="entry name" value="Tet_transcr_reg_TetR-rel_C_sf"/>
</dbReference>
<feature type="domain" description="HTH tetR-type" evidence="5">
    <location>
        <begin position="10"/>
        <end position="70"/>
    </location>
</feature>
<dbReference type="GO" id="GO:0000976">
    <property type="term" value="F:transcription cis-regulatory region binding"/>
    <property type="evidence" value="ECO:0007669"/>
    <property type="project" value="TreeGrafter"/>
</dbReference>
<dbReference type="InterPro" id="IPR039536">
    <property type="entry name" value="TetR_C_Proteobacteria"/>
</dbReference>
<keyword evidence="2 4" id="KW-0238">DNA-binding</keyword>
<dbReference type="InterPro" id="IPR009057">
    <property type="entry name" value="Homeodomain-like_sf"/>
</dbReference>
<dbReference type="SUPFAM" id="SSF46689">
    <property type="entry name" value="Homeodomain-like"/>
    <property type="match status" value="1"/>
</dbReference>
<dbReference type="PROSITE" id="PS50977">
    <property type="entry name" value="HTH_TETR_2"/>
    <property type="match status" value="1"/>
</dbReference>
<proteinExistence type="predicted"/>
<keyword evidence="1" id="KW-0805">Transcription regulation</keyword>
<gene>
    <name evidence="6" type="ORF">ABVK50_20780</name>
</gene>
<dbReference type="RefSeq" id="WP_353644779.1">
    <property type="nucleotide sequence ID" value="NZ_CP159253.1"/>
</dbReference>
<dbReference type="AlphaFoldDB" id="A0AAU8CNX3"/>
<dbReference type="Pfam" id="PF14246">
    <property type="entry name" value="TetR_C_7"/>
    <property type="match status" value="1"/>
</dbReference>
<evidence type="ECO:0000256" key="4">
    <source>
        <dbReference type="PROSITE-ProRule" id="PRU00335"/>
    </source>
</evidence>
<dbReference type="InterPro" id="IPR050109">
    <property type="entry name" value="HTH-type_TetR-like_transc_reg"/>
</dbReference>
<evidence type="ECO:0000256" key="2">
    <source>
        <dbReference type="ARBA" id="ARBA00023125"/>
    </source>
</evidence>
<evidence type="ECO:0000256" key="3">
    <source>
        <dbReference type="ARBA" id="ARBA00023163"/>
    </source>
</evidence>
<dbReference type="Gene3D" id="1.10.357.10">
    <property type="entry name" value="Tetracycline Repressor, domain 2"/>
    <property type="match status" value="1"/>
</dbReference>
<dbReference type="FunFam" id="1.10.10.60:FF:000141">
    <property type="entry name" value="TetR family transcriptional regulator"/>
    <property type="match status" value="1"/>
</dbReference>
<organism evidence="6">
    <name type="scientific">Mesorhizobium sp. WSM2240</name>
    <dbReference type="NCBI Taxonomy" id="3228851"/>
    <lineage>
        <taxon>Bacteria</taxon>
        <taxon>Pseudomonadati</taxon>
        <taxon>Pseudomonadota</taxon>
        <taxon>Alphaproteobacteria</taxon>
        <taxon>Hyphomicrobiales</taxon>
        <taxon>Phyllobacteriaceae</taxon>
        <taxon>Mesorhizobium</taxon>
    </lineage>
</organism>
<keyword evidence="3" id="KW-0804">Transcription</keyword>